<evidence type="ECO:0000313" key="2">
    <source>
        <dbReference type="EMBL" id="CAB4152245.1"/>
    </source>
</evidence>
<name>A0A6J5MYG3_9CAUD</name>
<evidence type="ECO:0000256" key="1">
    <source>
        <dbReference type="SAM" id="MobiDB-lite"/>
    </source>
</evidence>
<sequence>MGAFKDLAIDEANQAAERRRRGRLNRSRGNALERWACGELGIRRVGHYGGKADGGAHDEPVVISVKSGGAFPERIWDLIQGLAPEAGQIRAAVHVSADGVGSRRRALITLELQDIARLMPAIRQAMGYPEPAPEPVAPKRKIQRRAK</sequence>
<proteinExistence type="predicted"/>
<protein>
    <submittedName>
        <fullName evidence="2">Uncharacterized protein</fullName>
    </submittedName>
</protein>
<organism evidence="2">
    <name type="scientific">uncultured Caudovirales phage</name>
    <dbReference type="NCBI Taxonomy" id="2100421"/>
    <lineage>
        <taxon>Viruses</taxon>
        <taxon>Duplodnaviria</taxon>
        <taxon>Heunggongvirae</taxon>
        <taxon>Uroviricota</taxon>
        <taxon>Caudoviricetes</taxon>
        <taxon>Peduoviridae</taxon>
        <taxon>Maltschvirus</taxon>
        <taxon>Maltschvirus maltsch</taxon>
    </lineage>
</organism>
<accession>A0A6J5MYG3</accession>
<reference evidence="2" key="1">
    <citation type="submission" date="2020-04" db="EMBL/GenBank/DDBJ databases">
        <authorList>
            <person name="Chiriac C."/>
            <person name="Salcher M."/>
            <person name="Ghai R."/>
            <person name="Kavagutti S V."/>
        </authorList>
    </citation>
    <scope>NUCLEOTIDE SEQUENCE</scope>
</reference>
<feature type="compositionally biased region" description="Basic residues" evidence="1">
    <location>
        <begin position="138"/>
        <end position="147"/>
    </location>
</feature>
<dbReference type="EMBL" id="LR796577">
    <property type="protein sequence ID" value="CAB4152245.1"/>
    <property type="molecule type" value="Genomic_DNA"/>
</dbReference>
<gene>
    <name evidence="2" type="ORF">UFOVP613_4</name>
</gene>
<feature type="region of interest" description="Disordered" evidence="1">
    <location>
        <begin position="127"/>
        <end position="147"/>
    </location>
</feature>